<evidence type="ECO:0000256" key="1">
    <source>
        <dbReference type="ARBA" id="ARBA00001946"/>
    </source>
</evidence>
<evidence type="ECO:0000259" key="9">
    <source>
        <dbReference type="Pfam" id="PF03936"/>
    </source>
</evidence>
<sequence>MASAEAVNIVRPAAHFAPSLWGDSFTSFSSDYQVPEMHTKEIEVLKEEVRSMLMEAESKAAEKINLIDTIERLGVSYHFEKEIEEQLKQIFISQDAEDYDLCTMALHFRLFRQHGYNISCSVFNKFKDNNDKFKDTLTSDVRGMLSFYQATHLRVHGEDVLEEALAFTTTHLESMVTHVCPMLAKQVTHALEQPLHKGMSILEARHYISVYQEEESKNETLLRLAKLDLNLLQLLHQQEISQISRWWKDLDFTSKLPFARDRVVECYFWALGVYYEPKYSQTRIILAKTIAMLSVIDDTYDAYGTLEELEIFTSAVQRWDNSIIDHLPDYMKIIYKALLNLYEDFDMEMTKQGRPYVIYHAKEGMKELVRSYNIEAKWFIEGYIPPFDEYINIALKTSAYHILTISAFMGMGEDATNEAFNWLHNKPKIIVAIEKISRFIDDVATYEVETGRGQVATGIECYMKQHGVSKQEAMDELYKMVENAWKDLNEECLTLTSISNHLLVRVVNLARMIEADSVVLFCGYALLQVQLALLCSAAGVIGLLLAFAHGMACDAALCTSIL</sequence>
<evidence type="ECO:0000256" key="4">
    <source>
        <dbReference type="ARBA" id="ARBA00022842"/>
    </source>
</evidence>
<dbReference type="Gene3D" id="1.10.600.10">
    <property type="entry name" value="Farnesyl Diphosphate Synthase"/>
    <property type="match status" value="1"/>
</dbReference>
<dbReference type="InterPro" id="IPR036965">
    <property type="entry name" value="Terpene_synth_N_sf"/>
</dbReference>
<dbReference type="EMBL" id="CM018046">
    <property type="protein sequence ID" value="KAA8525636.1"/>
    <property type="molecule type" value="Genomic_DNA"/>
</dbReference>
<evidence type="ECO:0000259" key="8">
    <source>
        <dbReference type="Pfam" id="PF01397"/>
    </source>
</evidence>
<dbReference type="OrthoDB" id="1877784at2759"/>
<proteinExistence type="predicted"/>
<evidence type="ECO:0000313" key="10">
    <source>
        <dbReference type="EMBL" id="KAA8525636.1"/>
    </source>
</evidence>
<keyword evidence="7" id="KW-1133">Transmembrane helix</keyword>
<dbReference type="FunFam" id="1.50.10.130:FF:000001">
    <property type="entry name" value="Isoprene synthase, chloroplastic"/>
    <property type="match status" value="1"/>
</dbReference>
<feature type="coiled-coil region" evidence="6">
    <location>
        <begin position="42"/>
        <end position="73"/>
    </location>
</feature>
<dbReference type="InterPro" id="IPR050148">
    <property type="entry name" value="Terpene_synthase-like"/>
</dbReference>
<keyword evidence="3" id="KW-0479">Metal-binding</keyword>
<name>A0A5J5A6R1_9ASTE</name>
<evidence type="ECO:0000256" key="2">
    <source>
        <dbReference type="ARBA" id="ARBA00004721"/>
    </source>
</evidence>
<comment type="pathway">
    <text evidence="2">Secondary metabolite biosynthesis; terpenoid biosynthesis.</text>
</comment>
<keyword evidence="4" id="KW-0460">Magnesium</keyword>
<keyword evidence="11" id="KW-1185">Reference proteome</keyword>
<keyword evidence="5" id="KW-0456">Lyase</keyword>
<dbReference type="GO" id="GO:0000287">
    <property type="term" value="F:magnesium ion binding"/>
    <property type="evidence" value="ECO:0007669"/>
    <property type="project" value="InterPro"/>
</dbReference>
<dbReference type="GO" id="GO:0016102">
    <property type="term" value="P:diterpenoid biosynthetic process"/>
    <property type="evidence" value="ECO:0007669"/>
    <property type="project" value="InterPro"/>
</dbReference>
<evidence type="ECO:0000256" key="5">
    <source>
        <dbReference type="ARBA" id="ARBA00023239"/>
    </source>
</evidence>
<dbReference type="GO" id="GO:0010333">
    <property type="term" value="F:terpene synthase activity"/>
    <property type="evidence" value="ECO:0007669"/>
    <property type="project" value="InterPro"/>
</dbReference>
<evidence type="ECO:0000313" key="11">
    <source>
        <dbReference type="Proteomes" id="UP000325577"/>
    </source>
</evidence>
<feature type="domain" description="Terpene synthase N-terminal" evidence="8">
    <location>
        <begin position="20"/>
        <end position="191"/>
    </location>
</feature>
<organism evidence="10 11">
    <name type="scientific">Nyssa sinensis</name>
    <dbReference type="NCBI Taxonomy" id="561372"/>
    <lineage>
        <taxon>Eukaryota</taxon>
        <taxon>Viridiplantae</taxon>
        <taxon>Streptophyta</taxon>
        <taxon>Embryophyta</taxon>
        <taxon>Tracheophyta</taxon>
        <taxon>Spermatophyta</taxon>
        <taxon>Magnoliopsida</taxon>
        <taxon>eudicotyledons</taxon>
        <taxon>Gunneridae</taxon>
        <taxon>Pentapetalae</taxon>
        <taxon>asterids</taxon>
        <taxon>Cornales</taxon>
        <taxon>Nyssaceae</taxon>
        <taxon>Nyssa</taxon>
    </lineage>
</organism>
<dbReference type="FunFam" id="1.10.600.10:FF:000007">
    <property type="entry name" value="Isoprene synthase, chloroplastic"/>
    <property type="match status" value="1"/>
</dbReference>
<dbReference type="PANTHER" id="PTHR31225">
    <property type="entry name" value="OS04G0344100 PROTEIN-RELATED"/>
    <property type="match status" value="1"/>
</dbReference>
<keyword evidence="7" id="KW-0472">Membrane</keyword>
<dbReference type="InterPro" id="IPR001906">
    <property type="entry name" value="Terpene_synth_N"/>
</dbReference>
<dbReference type="InterPro" id="IPR044814">
    <property type="entry name" value="Terpene_cyclase_plant_C1"/>
</dbReference>
<dbReference type="InterPro" id="IPR034741">
    <property type="entry name" value="Terpene_cyclase-like_1_C"/>
</dbReference>
<dbReference type="SFLD" id="SFLDG01019">
    <property type="entry name" value="Terpene_Cyclase_Like_1_C_Termi"/>
    <property type="match status" value="1"/>
</dbReference>
<keyword evidence="6" id="KW-0175">Coiled coil</keyword>
<comment type="cofactor">
    <cofactor evidence="1">
        <name>Mg(2+)</name>
        <dbReference type="ChEBI" id="CHEBI:18420"/>
    </cofactor>
</comment>
<dbReference type="SUPFAM" id="SSF48239">
    <property type="entry name" value="Terpenoid cyclases/Protein prenyltransferases"/>
    <property type="match status" value="1"/>
</dbReference>
<reference evidence="10 11" key="1">
    <citation type="submission" date="2019-09" db="EMBL/GenBank/DDBJ databases">
        <title>A chromosome-level genome assembly of the Chinese tupelo Nyssa sinensis.</title>
        <authorList>
            <person name="Yang X."/>
            <person name="Kang M."/>
            <person name="Yang Y."/>
            <person name="Xiong H."/>
            <person name="Wang M."/>
            <person name="Zhang Z."/>
            <person name="Wang Z."/>
            <person name="Wu H."/>
            <person name="Ma T."/>
            <person name="Liu J."/>
            <person name="Xi Z."/>
        </authorList>
    </citation>
    <scope>NUCLEOTIDE SEQUENCE [LARGE SCALE GENOMIC DNA]</scope>
    <source>
        <strain evidence="10">J267</strain>
        <tissue evidence="10">Leaf</tissue>
    </source>
</reference>
<dbReference type="CDD" id="cd00684">
    <property type="entry name" value="Terpene_cyclase_plant_C1"/>
    <property type="match status" value="1"/>
</dbReference>
<dbReference type="InterPro" id="IPR008949">
    <property type="entry name" value="Isoprenoid_synthase_dom_sf"/>
</dbReference>
<keyword evidence="7" id="KW-0812">Transmembrane</keyword>
<gene>
    <name evidence="10" type="ORF">F0562_007482</name>
</gene>
<dbReference type="Pfam" id="PF03936">
    <property type="entry name" value="Terpene_synth_C"/>
    <property type="match status" value="1"/>
</dbReference>
<evidence type="ECO:0000256" key="7">
    <source>
        <dbReference type="SAM" id="Phobius"/>
    </source>
</evidence>
<dbReference type="InterPro" id="IPR008930">
    <property type="entry name" value="Terpenoid_cyclase/PrenylTrfase"/>
</dbReference>
<accession>A0A5J5A6R1</accession>
<protein>
    <submittedName>
        <fullName evidence="10">Uncharacterized protein</fullName>
    </submittedName>
</protein>
<dbReference type="SFLD" id="SFLDS00005">
    <property type="entry name" value="Isoprenoid_Synthase_Type_I"/>
    <property type="match status" value="1"/>
</dbReference>
<dbReference type="Gene3D" id="1.50.10.130">
    <property type="entry name" value="Terpene synthase, N-terminal domain"/>
    <property type="match status" value="1"/>
</dbReference>
<dbReference type="SUPFAM" id="SSF48576">
    <property type="entry name" value="Terpenoid synthases"/>
    <property type="match status" value="1"/>
</dbReference>
<feature type="domain" description="Terpene synthase metal-binding" evidence="9">
    <location>
        <begin position="248"/>
        <end position="487"/>
    </location>
</feature>
<dbReference type="InterPro" id="IPR005630">
    <property type="entry name" value="Terpene_synthase_metal-bd"/>
</dbReference>
<dbReference type="AlphaFoldDB" id="A0A5J5A6R1"/>
<dbReference type="Proteomes" id="UP000325577">
    <property type="component" value="Linkage Group LG3"/>
</dbReference>
<dbReference type="Pfam" id="PF01397">
    <property type="entry name" value="Terpene_synth"/>
    <property type="match status" value="1"/>
</dbReference>
<dbReference type="PANTHER" id="PTHR31225:SF93">
    <property type="entry name" value="ALPHA-HUMULENE_(-)-(E)-BETA-CARYOPHYLLENE SYNTHASE"/>
    <property type="match status" value="1"/>
</dbReference>
<evidence type="ECO:0000256" key="3">
    <source>
        <dbReference type="ARBA" id="ARBA00022723"/>
    </source>
</evidence>
<evidence type="ECO:0000256" key="6">
    <source>
        <dbReference type="SAM" id="Coils"/>
    </source>
</evidence>
<feature type="transmembrane region" description="Helical" evidence="7">
    <location>
        <begin position="518"/>
        <end position="547"/>
    </location>
</feature>